<protein>
    <submittedName>
        <fullName evidence="1">Uncharacterized protein</fullName>
    </submittedName>
</protein>
<proteinExistence type="predicted"/>
<dbReference type="AlphaFoldDB" id="A0A382A6C7"/>
<dbReference type="EMBL" id="UINC01023954">
    <property type="protein sequence ID" value="SVA96662.1"/>
    <property type="molecule type" value="Genomic_DNA"/>
</dbReference>
<name>A0A382A6C7_9ZZZZ</name>
<accession>A0A382A6C7</accession>
<organism evidence="1">
    <name type="scientific">marine metagenome</name>
    <dbReference type="NCBI Taxonomy" id="408172"/>
    <lineage>
        <taxon>unclassified sequences</taxon>
        <taxon>metagenomes</taxon>
        <taxon>ecological metagenomes</taxon>
    </lineage>
</organism>
<sequence length="253" mass="29654">MVNEIFAVNEFDANKVVEHNIYGETIISYDNVFKYPHKVKNYFLESPAPRFMAFPAGYIGSDAKNFVEYWDCRHSHMMDRILELYKVIDKITSLNYDYSFMKTSNPYTQTQIRNVITNIFQWKDRPPLENIPDCFGGQPHPDGDLSWGPKYAMTIGLNDEKDIRKSGVAFWESLRGKHTTEGETAEFNKELTATASGRSYYHECPEKSWKIPPKFLKHDFNKAFVYPVNIFHCAHHDKLDFMDYPRITMVQFL</sequence>
<reference evidence="1" key="1">
    <citation type="submission" date="2018-05" db="EMBL/GenBank/DDBJ databases">
        <authorList>
            <person name="Lanie J.A."/>
            <person name="Ng W.-L."/>
            <person name="Kazmierczak K.M."/>
            <person name="Andrzejewski T.M."/>
            <person name="Davidsen T.M."/>
            <person name="Wayne K.J."/>
            <person name="Tettelin H."/>
            <person name="Glass J.I."/>
            <person name="Rusch D."/>
            <person name="Podicherti R."/>
            <person name="Tsui H.-C.T."/>
            <person name="Winkler M.E."/>
        </authorList>
    </citation>
    <scope>NUCLEOTIDE SEQUENCE</scope>
</reference>
<evidence type="ECO:0000313" key="1">
    <source>
        <dbReference type="EMBL" id="SVA96662.1"/>
    </source>
</evidence>
<gene>
    <name evidence="1" type="ORF">METZ01_LOCUS149516</name>
</gene>